<comment type="caution">
    <text evidence="2">The sequence shown here is derived from an EMBL/GenBank/DDBJ whole genome shotgun (WGS) entry which is preliminary data.</text>
</comment>
<dbReference type="Proteomes" id="UP000070457">
    <property type="component" value="Unassembled WGS sequence"/>
</dbReference>
<protein>
    <submittedName>
        <fullName evidence="2">Uncharacterized protein</fullName>
    </submittedName>
</protein>
<evidence type="ECO:0000313" key="3">
    <source>
        <dbReference type="Proteomes" id="UP000070457"/>
    </source>
</evidence>
<proteinExistence type="predicted"/>
<evidence type="ECO:0000313" key="2">
    <source>
        <dbReference type="EMBL" id="KXK27617.1"/>
    </source>
</evidence>
<name>A0A136M164_9BACT</name>
<dbReference type="STRING" id="1617426.TR69_WS6001000061"/>
<dbReference type="EMBL" id="JYNZ01000001">
    <property type="protein sequence ID" value="KXK27617.1"/>
    <property type="molecule type" value="Genomic_DNA"/>
</dbReference>
<reference evidence="2 3" key="1">
    <citation type="submission" date="2015-02" db="EMBL/GenBank/DDBJ databases">
        <title>Improved understanding of the partial-nitritation anammox process through 23 genomes representing the majority of the microbial community.</title>
        <authorList>
            <person name="Speth D.R."/>
            <person name="In T Zandt M."/>
            <person name="Guerrero Cruz S."/>
            <person name="Jetten M.S."/>
            <person name="Dutilh B.E."/>
        </authorList>
    </citation>
    <scope>NUCLEOTIDE SEQUENCE [LARGE SCALE GENOMIC DNA]</scope>
    <source>
        <strain evidence="2">OLB20</strain>
    </source>
</reference>
<evidence type="ECO:0000256" key="1">
    <source>
        <dbReference type="SAM" id="MobiDB-lite"/>
    </source>
</evidence>
<accession>A0A136M164</accession>
<feature type="compositionally biased region" description="Acidic residues" evidence="1">
    <location>
        <begin position="272"/>
        <end position="281"/>
    </location>
</feature>
<gene>
    <name evidence="2" type="ORF">TR69_WS6001000061</name>
</gene>
<sequence>MELGDSVLERITQKKFSELLASIVRGAHPELGVPVFDFADLWPLFTWKHVSRDNAFAASAVQLGWHADTSYEFEDFDPAAKIGADVFTVGYSLLRDHSQAQSPYCPDAEGAFPDKGWNGLAYQNLIPSQERLVTRLLLKGTHGFSEYTHEHPVLIKQNKLSATPSVPSGITQIRGGFYITSPVILGCYTFPATGQLHLLYDMFDRSDRSPDDRPAGPVLLVRNAMNLARLTREQIGSALLPQTDVTPDDMQSDVHPDTHNNTSSVITCYSDRDEESTAPRS</sequence>
<organism evidence="2 3">
    <name type="scientific">candidate division WS6 bacterium OLB20</name>
    <dbReference type="NCBI Taxonomy" id="1617426"/>
    <lineage>
        <taxon>Bacteria</taxon>
        <taxon>Candidatus Dojkabacteria</taxon>
    </lineage>
</organism>
<feature type="region of interest" description="Disordered" evidence="1">
    <location>
        <begin position="239"/>
        <end position="281"/>
    </location>
</feature>
<dbReference type="AlphaFoldDB" id="A0A136M164"/>